<comment type="similarity">
    <text evidence="2 10">Belongs to the gluconokinase GntK/GntV family.</text>
</comment>
<protein>
    <recommendedName>
        <fullName evidence="3 10">Gluconokinase</fullName>
        <ecNumber evidence="3 10">2.7.1.12</ecNumber>
    </recommendedName>
</protein>
<accession>A0A316AB28</accession>
<organism evidence="11 12">
    <name type="scientific">Quadrisphaera granulorum</name>
    <dbReference type="NCBI Taxonomy" id="317664"/>
    <lineage>
        <taxon>Bacteria</taxon>
        <taxon>Bacillati</taxon>
        <taxon>Actinomycetota</taxon>
        <taxon>Actinomycetes</taxon>
        <taxon>Kineosporiales</taxon>
        <taxon>Kineosporiaceae</taxon>
        <taxon>Quadrisphaera</taxon>
    </lineage>
</organism>
<evidence type="ECO:0000256" key="4">
    <source>
        <dbReference type="ARBA" id="ARBA00022679"/>
    </source>
</evidence>
<evidence type="ECO:0000256" key="10">
    <source>
        <dbReference type="RuleBase" id="RU363066"/>
    </source>
</evidence>
<keyword evidence="7 10" id="KW-0067">ATP-binding</keyword>
<dbReference type="NCBIfam" id="TIGR01313">
    <property type="entry name" value="therm_gnt_kin"/>
    <property type="match status" value="1"/>
</dbReference>
<evidence type="ECO:0000256" key="6">
    <source>
        <dbReference type="ARBA" id="ARBA00022777"/>
    </source>
</evidence>
<keyword evidence="5 10" id="KW-0547">Nucleotide-binding</keyword>
<dbReference type="GO" id="GO:0019521">
    <property type="term" value="P:D-gluconate metabolic process"/>
    <property type="evidence" value="ECO:0007669"/>
    <property type="project" value="UniProtKB-KW"/>
</dbReference>
<keyword evidence="8" id="KW-0311">Gluconate utilization</keyword>
<evidence type="ECO:0000256" key="1">
    <source>
        <dbReference type="ARBA" id="ARBA00004761"/>
    </source>
</evidence>
<dbReference type="GO" id="GO:0005737">
    <property type="term" value="C:cytoplasm"/>
    <property type="evidence" value="ECO:0007669"/>
    <property type="project" value="TreeGrafter"/>
</dbReference>
<dbReference type="Gene3D" id="3.40.50.300">
    <property type="entry name" value="P-loop containing nucleotide triphosphate hydrolases"/>
    <property type="match status" value="1"/>
</dbReference>
<dbReference type="Proteomes" id="UP000245469">
    <property type="component" value="Unassembled WGS sequence"/>
</dbReference>
<reference evidence="11 12" key="1">
    <citation type="submission" date="2018-03" db="EMBL/GenBank/DDBJ databases">
        <title>Genomic Encyclopedia of Archaeal and Bacterial Type Strains, Phase II (KMG-II): from individual species to whole genera.</title>
        <authorList>
            <person name="Goeker M."/>
        </authorList>
    </citation>
    <scope>NUCLEOTIDE SEQUENCE [LARGE SCALE GENOMIC DNA]</scope>
    <source>
        <strain evidence="11 12">DSM 44889</strain>
    </source>
</reference>
<evidence type="ECO:0000256" key="2">
    <source>
        <dbReference type="ARBA" id="ARBA00008420"/>
    </source>
</evidence>
<dbReference type="SUPFAM" id="SSF52540">
    <property type="entry name" value="P-loop containing nucleoside triphosphate hydrolases"/>
    <property type="match status" value="1"/>
</dbReference>
<comment type="pathway">
    <text evidence="1">Carbohydrate acid metabolism.</text>
</comment>
<dbReference type="EC" id="2.7.1.12" evidence="3 10"/>
<dbReference type="InterPro" id="IPR006001">
    <property type="entry name" value="Therm_gnt_kin"/>
</dbReference>
<evidence type="ECO:0000256" key="7">
    <source>
        <dbReference type="ARBA" id="ARBA00022840"/>
    </source>
</evidence>
<evidence type="ECO:0000256" key="5">
    <source>
        <dbReference type="ARBA" id="ARBA00022741"/>
    </source>
</evidence>
<dbReference type="GO" id="GO:0046316">
    <property type="term" value="F:gluconokinase activity"/>
    <property type="evidence" value="ECO:0007669"/>
    <property type="project" value="UniProtKB-EC"/>
</dbReference>
<dbReference type="PANTHER" id="PTHR43442">
    <property type="entry name" value="GLUCONOKINASE-RELATED"/>
    <property type="match status" value="1"/>
</dbReference>
<keyword evidence="6 10" id="KW-0418">Kinase</keyword>
<dbReference type="EMBL" id="QGDQ01000007">
    <property type="protein sequence ID" value="PWJ54428.1"/>
    <property type="molecule type" value="Genomic_DNA"/>
</dbReference>
<comment type="catalytic activity">
    <reaction evidence="9 10">
        <text>D-gluconate + ATP = 6-phospho-D-gluconate + ADP + H(+)</text>
        <dbReference type="Rhea" id="RHEA:19433"/>
        <dbReference type="ChEBI" id="CHEBI:15378"/>
        <dbReference type="ChEBI" id="CHEBI:18391"/>
        <dbReference type="ChEBI" id="CHEBI:30616"/>
        <dbReference type="ChEBI" id="CHEBI:58759"/>
        <dbReference type="ChEBI" id="CHEBI:456216"/>
        <dbReference type="EC" id="2.7.1.12"/>
    </reaction>
</comment>
<evidence type="ECO:0000256" key="3">
    <source>
        <dbReference type="ARBA" id="ARBA00012054"/>
    </source>
</evidence>
<dbReference type="PANTHER" id="PTHR43442:SF3">
    <property type="entry name" value="GLUCONOKINASE-RELATED"/>
    <property type="match status" value="1"/>
</dbReference>
<sequence length="171" mass="18312">MEADEHGPRRAVVVMGVAGCGKSTIAGLLAERLGWPLGEADDLHPPANVAKMASGTPLTDDDRWPWLDDVRAWIDAQPSDCVLTCSALKRDYRDVLRKAEAQVLFAHLDGTVEQLRARISGRVGHFMPPALLDSQLATLEPLEDDEAGAVLGIAGTPDAIADAVMKALRLP</sequence>
<evidence type="ECO:0000313" key="12">
    <source>
        <dbReference type="Proteomes" id="UP000245469"/>
    </source>
</evidence>
<dbReference type="AlphaFoldDB" id="A0A316AB28"/>
<evidence type="ECO:0000256" key="9">
    <source>
        <dbReference type="ARBA" id="ARBA00048090"/>
    </source>
</evidence>
<dbReference type="InterPro" id="IPR027417">
    <property type="entry name" value="P-loop_NTPase"/>
</dbReference>
<evidence type="ECO:0000256" key="8">
    <source>
        <dbReference type="ARBA" id="ARBA00023064"/>
    </source>
</evidence>
<dbReference type="CDD" id="cd02021">
    <property type="entry name" value="GntK"/>
    <property type="match status" value="1"/>
</dbReference>
<dbReference type="FunFam" id="3.40.50.300:FF:000522">
    <property type="entry name" value="Gluconokinase"/>
    <property type="match status" value="1"/>
</dbReference>
<proteinExistence type="inferred from homology"/>
<dbReference type="GO" id="GO:0005524">
    <property type="term" value="F:ATP binding"/>
    <property type="evidence" value="ECO:0007669"/>
    <property type="project" value="UniProtKB-KW"/>
</dbReference>
<comment type="caution">
    <text evidence="11">The sequence shown here is derived from an EMBL/GenBank/DDBJ whole genome shotgun (WGS) entry which is preliminary data.</text>
</comment>
<evidence type="ECO:0000313" key="11">
    <source>
        <dbReference type="EMBL" id="PWJ54428.1"/>
    </source>
</evidence>
<gene>
    <name evidence="11" type="ORF">BXY45_107124</name>
</gene>
<name>A0A316AB28_9ACTN</name>
<keyword evidence="4 10" id="KW-0808">Transferase</keyword>
<keyword evidence="12" id="KW-1185">Reference proteome</keyword>